<dbReference type="NCBIfam" id="TIGR02832">
    <property type="entry name" value="spo_yunB"/>
    <property type="match status" value="1"/>
</dbReference>
<dbReference type="STRING" id="1650663.GCA_001486665_00486"/>
<reference evidence="1 2" key="1">
    <citation type="submission" date="2019-03" db="EMBL/GenBank/DDBJ databases">
        <title>Genomic Encyclopedia of Type Strains, Phase IV (KMG-IV): sequencing the most valuable type-strain genomes for metagenomic binning, comparative biology and taxonomic classification.</title>
        <authorList>
            <person name="Goeker M."/>
        </authorList>
    </citation>
    <scope>NUCLEOTIDE SEQUENCE [LARGE SCALE GENOMIC DNA]</scope>
    <source>
        <strain evidence="1 2">DSM 100451</strain>
    </source>
</reference>
<dbReference type="Proteomes" id="UP000295184">
    <property type="component" value="Unassembled WGS sequence"/>
</dbReference>
<dbReference type="Pfam" id="PF09560">
    <property type="entry name" value="Spore_YunB"/>
    <property type="match status" value="1"/>
</dbReference>
<accession>A0A4R1R0H5</accession>
<sequence>MRRISHSARQRMVKRRKTGLWLIFITALSLFFLQRADQALRPLTVQVLQYQCRALAARTIQGACNSILEENHTLYNDLYSIQRDNTGRVQSVTVDSARINSLEDALVDQVNLSLTQLPQDPLRIPLGTLSGIQFFSGLGPEITVQVQPLSLVTSQVRSNFSQAGVNQTRLEITICFSVQIGALLAGEVIPVDVQSEILAAQVLIVGEVPQLYAQNGWTGEKA</sequence>
<dbReference type="InterPro" id="IPR014197">
    <property type="entry name" value="Sporulation_prot_YunB"/>
</dbReference>
<dbReference type="EMBL" id="SLUM01000007">
    <property type="protein sequence ID" value="TCL58768.1"/>
    <property type="molecule type" value="Genomic_DNA"/>
</dbReference>
<dbReference type="AlphaFoldDB" id="A0A4R1R0H5"/>
<gene>
    <name evidence="1" type="ORF">EDD77_107130</name>
</gene>
<organism evidence="1 2">
    <name type="scientific">Allofournierella massiliensis</name>
    <dbReference type="NCBI Taxonomy" id="1650663"/>
    <lineage>
        <taxon>Bacteria</taxon>
        <taxon>Bacillati</taxon>
        <taxon>Bacillota</taxon>
        <taxon>Clostridia</taxon>
        <taxon>Eubacteriales</taxon>
        <taxon>Oscillospiraceae</taxon>
        <taxon>Allofournierella</taxon>
    </lineage>
</organism>
<comment type="caution">
    <text evidence="1">The sequence shown here is derived from an EMBL/GenBank/DDBJ whole genome shotgun (WGS) entry which is preliminary data.</text>
</comment>
<proteinExistence type="predicted"/>
<name>A0A4R1R0H5_9FIRM</name>
<evidence type="ECO:0000313" key="1">
    <source>
        <dbReference type="EMBL" id="TCL58768.1"/>
    </source>
</evidence>
<protein>
    <submittedName>
        <fullName evidence="1">Sporulation protein YunB</fullName>
    </submittedName>
</protein>
<evidence type="ECO:0000313" key="2">
    <source>
        <dbReference type="Proteomes" id="UP000295184"/>
    </source>
</evidence>